<feature type="non-terminal residue" evidence="1">
    <location>
        <position position="1"/>
    </location>
</feature>
<sequence>RLPQQVLSLILKRKSDSDPVVKIVPMKKYKHILRESHQTTGHGGRNKMLYNLKSRYLISTSVIVTEEDLDQFVKQQHNDTSATSENLPAIELINNNASTSEDPALTARTPVLLVASEGEAVDRRKSVLCCLWNGNYWSPFMRHF</sequence>
<protein>
    <submittedName>
        <fullName evidence="1">Uncharacterized protein</fullName>
    </submittedName>
</protein>
<keyword evidence="2" id="KW-1185">Reference proteome</keyword>
<evidence type="ECO:0000313" key="2">
    <source>
        <dbReference type="Proteomes" id="UP000801492"/>
    </source>
</evidence>
<dbReference type="OrthoDB" id="6818577at2759"/>
<accession>A0A8K0C8I8</accession>
<dbReference type="AlphaFoldDB" id="A0A8K0C8I8"/>
<dbReference type="Gene3D" id="1.10.340.70">
    <property type="match status" value="1"/>
</dbReference>
<organism evidence="1 2">
    <name type="scientific">Ignelater luminosus</name>
    <name type="common">Cucubano</name>
    <name type="synonym">Pyrophorus luminosus</name>
    <dbReference type="NCBI Taxonomy" id="2038154"/>
    <lineage>
        <taxon>Eukaryota</taxon>
        <taxon>Metazoa</taxon>
        <taxon>Ecdysozoa</taxon>
        <taxon>Arthropoda</taxon>
        <taxon>Hexapoda</taxon>
        <taxon>Insecta</taxon>
        <taxon>Pterygota</taxon>
        <taxon>Neoptera</taxon>
        <taxon>Endopterygota</taxon>
        <taxon>Coleoptera</taxon>
        <taxon>Polyphaga</taxon>
        <taxon>Elateriformia</taxon>
        <taxon>Elateroidea</taxon>
        <taxon>Elateridae</taxon>
        <taxon>Agrypninae</taxon>
        <taxon>Pyrophorini</taxon>
        <taxon>Ignelater</taxon>
    </lineage>
</organism>
<gene>
    <name evidence="1" type="ORF">ILUMI_23221</name>
</gene>
<dbReference type="EMBL" id="VTPC01090575">
    <property type="protein sequence ID" value="KAF2882950.1"/>
    <property type="molecule type" value="Genomic_DNA"/>
</dbReference>
<proteinExistence type="predicted"/>
<name>A0A8K0C8I8_IGNLU</name>
<evidence type="ECO:0000313" key="1">
    <source>
        <dbReference type="EMBL" id="KAF2882950.1"/>
    </source>
</evidence>
<dbReference type="Proteomes" id="UP000801492">
    <property type="component" value="Unassembled WGS sequence"/>
</dbReference>
<reference evidence="1" key="1">
    <citation type="submission" date="2019-08" db="EMBL/GenBank/DDBJ databases">
        <title>The genome of the North American firefly Photinus pyralis.</title>
        <authorList>
            <consortium name="Photinus pyralis genome working group"/>
            <person name="Fallon T.R."/>
            <person name="Sander Lower S.E."/>
            <person name="Weng J.-K."/>
        </authorList>
    </citation>
    <scope>NUCLEOTIDE SEQUENCE</scope>
    <source>
        <strain evidence="1">TRF0915ILg1</strain>
        <tissue evidence="1">Whole body</tissue>
    </source>
</reference>
<comment type="caution">
    <text evidence="1">The sequence shown here is derived from an EMBL/GenBank/DDBJ whole genome shotgun (WGS) entry which is preliminary data.</text>
</comment>